<dbReference type="EMBL" id="CAICTM010000458">
    <property type="protein sequence ID" value="CAB9510927.1"/>
    <property type="molecule type" value="Genomic_DNA"/>
</dbReference>
<comment type="caution">
    <text evidence="2">The sequence shown here is derived from an EMBL/GenBank/DDBJ whole genome shotgun (WGS) entry which is preliminary data.</text>
</comment>
<organism evidence="2 3">
    <name type="scientific">Seminavis robusta</name>
    <dbReference type="NCBI Taxonomy" id="568900"/>
    <lineage>
        <taxon>Eukaryota</taxon>
        <taxon>Sar</taxon>
        <taxon>Stramenopiles</taxon>
        <taxon>Ochrophyta</taxon>
        <taxon>Bacillariophyta</taxon>
        <taxon>Bacillariophyceae</taxon>
        <taxon>Bacillariophycidae</taxon>
        <taxon>Naviculales</taxon>
        <taxon>Naviculaceae</taxon>
        <taxon>Seminavis</taxon>
    </lineage>
</organism>
<name>A0A9N8HFJ9_9STRA</name>
<evidence type="ECO:0000313" key="2">
    <source>
        <dbReference type="EMBL" id="CAB9510927.1"/>
    </source>
</evidence>
<evidence type="ECO:0000256" key="1">
    <source>
        <dbReference type="SAM" id="SignalP"/>
    </source>
</evidence>
<proteinExistence type="predicted"/>
<feature type="chain" id="PRO_5040128891" evidence="1">
    <location>
        <begin position="21"/>
        <end position="268"/>
    </location>
</feature>
<keyword evidence="1" id="KW-0732">Signal</keyword>
<dbReference type="InterPro" id="IPR005046">
    <property type="entry name" value="DUF285"/>
</dbReference>
<accession>A0A9N8HFJ9</accession>
<gene>
    <name evidence="2" type="ORF">SEMRO_459_G147400.1</name>
</gene>
<reference evidence="2" key="1">
    <citation type="submission" date="2020-06" db="EMBL/GenBank/DDBJ databases">
        <authorList>
            <consortium name="Plant Systems Biology data submission"/>
        </authorList>
    </citation>
    <scope>NUCLEOTIDE SEQUENCE</scope>
    <source>
        <strain evidence="2">D6</strain>
    </source>
</reference>
<dbReference type="AlphaFoldDB" id="A0A9N8HFJ9"/>
<evidence type="ECO:0000313" key="3">
    <source>
        <dbReference type="Proteomes" id="UP001153069"/>
    </source>
</evidence>
<keyword evidence="3" id="KW-1185">Reference proteome</keyword>
<protein>
    <submittedName>
        <fullName evidence="2">(Lipo)protein</fullName>
    </submittedName>
</protein>
<dbReference type="Proteomes" id="UP001153069">
    <property type="component" value="Unassembled WGS sequence"/>
</dbReference>
<feature type="signal peptide" evidence="1">
    <location>
        <begin position="1"/>
        <end position="20"/>
    </location>
</feature>
<dbReference type="InterPro" id="IPR011889">
    <property type="entry name" value="Liste_lipo_26"/>
</dbReference>
<dbReference type="NCBIfam" id="TIGR02167">
    <property type="entry name" value="Liste_lipo_26"/>
    <property type="match status" value="3"/>
</dbReference>
<sequence length="268" mass="29840">MKGALFFCICATLVPRFIDAAATRAGSSAQKFRIRNNNIRKAVRLWMADRTTARRVYGPIESWDTGLVTAMDSLFLGSENFGEDISAWDTSNVKSMQWLFYNSANFTANISGWDVSQVSDMTMAFAYAKNFQGDVTTWDTRSVKSLWYTFAYSSGVKANISTWNTVNVASMQGTFQHSSGLEPGGSLHWDTTNVEDMTHVFSNASWFNHVLCWNLTSVSADSLQQAYCDNKKRGGFDCNCIPPDLRGSINSECFFPSPSCARDVAISR</sequence>
<dbReference type="Pfam" id="PF03382">
    <property type="entry name" value="DUF285"/>
    <property type="match status" value="1"/>
</dbReference>
<dbReference type="OrthoDB" id="198852at2759"/>